<gene>
    <name evidence="1" type="ORF">SA3R_14775</name>
</gene>
<name>A0A8E1RXN1_9GAMM</name>
<dbReference type="Proteomes" id="UP000071979">
    <property type="component" value="Unassembled WGS sequence"/>
</dbReference>
<comment type="caution">
    <text evidence="1">The sequence shown here is derived from an EMBL/GenBank/DDBJ whole genome shotgun (WGS) entry which is preliminary data.</text>
</comment>
<reference evidence="1 2" key="1">
    <citation type="journal article" date="2016" name="Front. Microbiol.">
        <title>Genomic Resource of Rice Seed Associated Bacteria.</title>
        <authorList>
            <person name="Midha S."/>
            <person name="Bansal K."/>
            <person name="Sharma S."/>
            <person name="Kumar N."/>
            <person name="Patil P.P."/>
            <person name="Chaudhry V."/>
            <person name="Patil P.B."/>
        </authorList>
    </citation>
    <scope>NUCLEOTIDE SEQUENCE [LARGE SCALE GENOMIC DNA]</scope>
    <source>
        <strain evidence="1 2">SA3</strain>
    </source>
</reference>
<organism evidence="1 2">
    <name type="scientific">Pantoea dispersa</name>
    <dbReference type="NCBI Taxonomy" id="59814"/>
    <lineage>
        <taxon>Bacteria</taxon>
        <taxon>Pseudomonadati</taxon>
        <taxon>Pseudomonadota</taxon>
        <taxon>Gammaproteobacteria</taxon>
        <taxon>Enterobacterales</taxon>
        <taxon>Erwiniaceae</taxon>
        <taxon>Pantoea</taxon>
    </lineage>
</organism>
<dbReference type="RefSeq" id="WP_058774970.1">
    <property type="nucleotide sequence ID" value="NZ_LDSD01000030.1"/>
</dbReference>
<proteinExistence type="predicted"/>
<dbReference type="Gene3D" id="2.40.128.130">
    <property type="entry name" value="Autotransporter beta-domain"/>
    <property type="match status" value="1"/>
</dbReference>
<accession>A0A8E1RXN1</accession>
<evidence type="ECO:0008006" key="3">
    <source>
        <dbReference type="Google" id="ProtNLM"/>
    </source>
</evidence>
<protein>
    <recommendedName>
        <fullName evidence="3">Autotransporter outer membrane beta-barrel domain-containing protein</fullName>
    </recommendedName>
</protein>
<sequence length="134" mass="14913">MPGTVSTSAVKLQASWIDSDRNHNGAQVSYRNPLQWQLSGGVKYDFRLNEKLKLGAETRYVQRISQRDRVAIGDGQQAAHFATGRGGNSLQYSGYAGWQVLDNLELNTQLQGQQRLTQEGISDWNLQAGVKISF</sequence>
<dbReference type="AlphaFoldDB" id="A0A8E1RXN1"/>
<evidence type="ECO:0000313" key="1">
    <source>
        <dbReference type="EMBL" id="KTS66930.1"/>
    </source>
</evidence>
<dbReference type="EMBL" id="LDSE01000027">
    <property type="protein sequence ID" value="KTS66930.1"/>
    <property type="molecule type" value="Genomic_DNA"/>
</dbReference>
<dbReference type="SUPFAM" id="SSF103515">
    <property type="entry name" value="Autotransporter"/>
    <property type="match status" value="1"/>
</dbReference>
<evidence type="ECO:0000313" key="2">
    <source>
        <dbReference type="Proteomes" id="UP000071979"/>
    </source>
</evidence>
<dbReference type="InterPro" id="IPR036709">
    <property type="entry name" value="Autotransporte_beta_dom_sf"/>
</dbReference>